<proteinExistence type="predicted"/>
<gene>
    <name evidence="1" type="ORF">DAT39_016093</name>
</gene>
<dbReference type="AlphaFoldDB" id="A0A8J4UE90"/>
<comment type="caution">
    <text evidence="1">The sequence shown here is derived from an EMBL/GenBank/DDBJ whole genome shotgun (WGS) entry which is preliminary data.</text>
</comment>
<sequence length="77" mass="8944">MSEFGAGKQKRAVVLMRPRGLLRAPLQTRCWLIRKRFLEEEQMKPKCEMKLDCSEIQRFTGAPMPPCVQRHRPGCAD</sequence>
<keyword evidence="2" id="KW-1185">Reference proteome</keyword>
<accession>A0A8J4UE90</accession>
<evidence type="ECO:0000313" key="2">
    <source>
        <dbReference type="Proteomes" id="UP000727407"/>
    </source>
</evidence>
<organism evidence="1 2">
    <name type="scientific">Clarias magur</name>
    <name type="common">Asian catfish</name>
    <name type="synonym">Macropteronotus magur</name>
    <dbReference type="NCBI Taxonomy" id="1594786"/>
    <lineage>
        <taxon>Eukaryota</taxon>
        <taxon>Metazoa</taxon>
        <taxon>Chordata</taxon>
        <taxon>Craniata</taxon>
        <taxon>Vertebrata</taxon>
        <taxon>Euteleostomi</taxon>
        <taxon>Actinopterygii</taxon>
        <taxon>Neopterygii</taxon>
        <taxon>Teleostei</taxon>
        <taxon>Ostariophysi</taxon>
        <taxon>Siluriformes</taxon>
        <taxon>Clariidae</taxon>
        <taxon>Clarias</taxon>
    </lineage>
</organism>
<dbReference type="EMBL" id="QNUK01000386">
    <property type="protein sequence ID" value="KAF5894185.1"/>
    <property type="molecule type" value="Genomic_DNA"/>
</dbReference>
<dbReference type="Proteomes" id="UP000727407">
    <property type="component" value="Unassembled WGS sequence"/>
</dbReference>
<protein>
    <submittedName>
        <fullName evidence="1">Uncharacterized protein</fullName>
    </submittedName>
</protein>
<reference evidence="1" key="1">
    <citation type="submission" date="2020-07" db="EMBL/GenBank/DDBJ databases">
        <title>Clarias magur genome sequencing, assembly and annotation.</title>
        <authorList>
            <person name="Kushwaha B."/>
            <person name="Kumar R."/>
            <person name="Das P."/>
            <person name="Joshi C.G."/>
            <person name="Kumar D."/>
            <person name="Nagpure N.S."/>
            <person name="Pandey M."/>
            <person name="Agarwal S."/>
            <person name="Srivastava S."/>
            <person name="Singh M."/>
            <person name="Sahoo L."/>
            <person name="Jayasankar P."/>
            <person name="Meher P.K."/>
            <person name="Koringa P.G."/>
            <person name="Iquebal M.A."/>
            <person name="Das S.P."/>
            <person name="Bit A."/>
            <person name="Patnaik S."/>
            <person name="Patel N."/>
            <person name="Shah T.M."/>
            <person name="Hinsu A."/>
            <person name="Jena J.K."/>
        </authorList>
    </citation>
    <scope>NUCLEOTIDE SEQUENCE</scope>
    <source>
        <strain evidence="1">CIFAMagur01</strain>
        <tissue evidence="1">Testis</tissue>
    </source>
</reference>
<evidence type="ECO:0000313" key="1">
    <source>
        <dbReference type="EMBL" id="KAF5894185.1"/>
    </source>
</evidence>
<name>A0A8J4UE90_CLAMG</name>